<proteinExistence type="predicted"/>
<feature type="compositionally biased region" description="Basic residues" evidence="1">
    <location>
        <begin position="152"/>
        <end position="169"/>
    </location>
</feature>
<evidence type="ECO:0000256" key="1">
    <source>
        <dbReference type="SAM" id="MobiDB-lite"/>
    </source>
</evidence>
<dbReference type="Proteomes" id="UP001420932">
    <property type="component" value="Unassembled WGS sequence"/>
</dbReference>
<name>A0AAP0ES15_9MAGN</name>
<reference evidence="2 3" key="1">
    <citation type="submission" date="2024-01" db="EMBL/GenBank/DDBJ databases">
        <title>Genome assemblies of Stephania.</title>
        <authorList>
            <person name="Yang L."/>
        </authorList>
    </citation>
    <scope>NUCLEOTIDE SEQUENCE [LARGE SCALE GENOMIC DNA]</scope>
    <source>
        <strain evidence="2">YNDBR</strain>
        <tissue evidence="2">Leaf</tissue>
    </source>
</reference>
<organism evidence="2 3">
    <name type="scientific">Stephania yunnanensis</name>
    <dbReference type="NCBI Taxonomy" id="152371"/>
    <lineage>
        <taxon>Eukaryota</taxon>
        <taxon>Viridiplantae</taxon>
        <taxon>Streptophyta</taxon>
        <taxon>Embryophyta</taxon>
        <taxon>Tracheophyta</taxon>
        <taxon>Spermatophyta</taxon>
        <taxon>Magnoliopsida</taxon>
        <taxon>Ranunculales</taxon>
        <taxon>Menispermaceae</taxon>
        <taxon>Menispermoideae</taxon>
        <taxon>Cissampelideae</taxon>
        <taxon>Stephania</taxon>
    </lineage>
</organism>
<accession>A0AAP0ES15</accession>
<comment type="caution">
    <text evidence="2">The sequence shown here is derived from an EMBL/GenBank/DDBJ whole genome shotgun (WGS) entry which is preliminary data.</text>
</comment>
<evidence type="ECO:0000313" key="2">
    <source>
        <dbReference type="EMBL" id="KAK9098314.1"/>
    </source>
</evidence>
<dbReference type="EMBL" id="JBBNAF010000011">
    <property type="protein sequence ID" value="KAK9098314.1"/>
    <property type="molecule type" value="Genomic_DNA"/>
</dbReference>
<evidence type="ECO:0000313" key="3">
    <source>
        <dbReference type="Proteomes" id="UP001420932"/>
    </source>
</evidence>
<gene>
    <name evidence="2" type="ORF">Syun_025359</name>
</gene>
<feature type="region of interest" description="Disordered" evidence="1">
    <location>
        <begin position="70"/>
        <end position="91"/>
    </location>
</feature>
<keyword evidence="3" id="KW-1185">Reference proteome</keyword>
<sequence length="208" mass="23572">MSSSMLDVLRFLPIPLSSFKALITRPAADGTTDTFAQRFRTVSFTVTRGPSSPWLVSLAMSSPIFFGERRAVRSSEPGSSPRQPRRRCARTYTSPPRWIELRRHVGERERLGFGRRTRRRVWSGRRASGPAEEEEEEQGADVGGEREEAGRGGRKRGSARRARGSRKRRIGEGKKPYCFDTMKELKECLPLCLMFFVFFLSLSAPSKP</sequence>
<dbReference type="AlphaFoldDB" id="A0AAP0ES15"/>
<protein>
    <submittedName>
        <fullName evidence="2">Uncharacterized protein</fullName>
    </submittedName>
</protein>
<feature type="region of interest" description="Disordered" evidence="1">
    <location>
        <begin position="122"/>
        <end position="173"/>
    </location>
</feature>